<dbReference type="RefSeq" id="WP_310052063.1">
    <property type="nucleotide sequence ID" value="NZ_JAVDVW010000001.1"/>
</dbReference>
<evidence type="ECO:0000313" key="1">
    <source>
        <dbReference type="EMBL" id="MDR7098306.1"/>
    </source>
</evidence>
<accession>A0ABU1VLE8</accession>
<organism evidence="1 2">
    <name type="scientific">Agrilutibacter niabensis</name>
    <dbReference type="NCBI Taxonomy" id="380628"/>
    <lineage>
        <taxon>Bacteria</taxon>
        <taxon>Pseudomonadati</taxon>
        <taxon>Pseudomonadota</taxon>
        <taxon>Gammaproteobacteria</taxon>
        <taxon>Lysobacterales</taxon>
        <taxon>Lysobacteraceae</taxon>
        <taxon>Agrilutibacter</taxon>
    </lineage>
</organism>
<dbReference type="InterPro" id="IPR008930">
    <property type="entry name" value="Terpenoid_cyclase/PrenylTrfase"/>
</dbReference>
<gene>
    <name evidence="1" type="ORF">J2X04_000653</name>
</gene>
<evidence type="ECO:0008006" key="3">
    <source>
        <dbReference type="Google" id="ProtNLM"/>
    </source>
</evidence>
<evidence type="ECO:0000313" key="2">
    <source>
        <dbReference type="Proteomes" id="UP001267878"/>
    </source>
</evidence>
<reference evidence="1 2" key="1">
    <citation type="submission" date="2023-07" db="EMBL/GenBank/DDBJ databases">
        <title>Sorghum-associated microbial communities from plants grown in Nebraska, USA.</title>
        <authorList>
            <person name="Schachtman D."/>
        </authorList>
    </citation>
    <scope>NUCLEOTIDE SEQUENCE [LARGE SCALE GENOMIC DNA]</scope>
    <source>
        <strain evidence="1 2">BE187</strain>
    </source>
</reference>
<dbReference type="SUPFAM" id="SSF48239">
    <property type="entry name" value="Terpenoid cyclases/Protein prenyltransferases"/>
    <property type="match status" value="1"/>
</dbReference>
<dbReference type="EMBL" id="JAVDVW010000001">
    <property type="protein sequence ID" value="MDR7098306.1"/>
    <property type="molecule type" value="Genomic_DNA"/>
</dbReference>
<keyword evidence="2" id="KW-1185">Reference proteome</keyword>
<name>A0ABU1VLE8_9GAMM</name>
<comment type="caution">
    <text evidence="1">The sequence shown here is derived from an EMBL/GenBank/DDBJ whole genome shotgun (WGS) entry which is preliminary data.</text>
</comment>
<sequence length="393" mass="44709">MDTVSINSRLLDAMRREGYAGYDPFDLLNSRLLRRTPLYRSSWFRLAWLQLGKRLPVNLRPVLRVPKMRNPKGVALVIDGLLEDYARTGEGALLGQARELGSWLVEQRSQHEEWADHACWGYHFDWQARAFYVPAGKPNVVTTCYVARALYRLGNITGDLGVQALALDAARFISKALYTEAGGRCFYAYIPGETAFVHNASLWGSAWCAFAGTKLGDDAMVAQALTVARQSLREQASDGSWVYGARGHHQFIDGFHTGYNLEALCMLRDALGTEEFDDSIRSGFEYYRETFFTEDGIAKYYRGNTYPLDMHSFAQAVLTLLKVGGKERDVELCGKVVARAIELMYLPQTGQFIYQRSRWHANRISYARWTQSWAYYSLAFYNRYHAELSHAAN</sequence>
<dbReference type="Proteomes" id="UP001267878">
    <property type="component" value="Unassembled WGS sequence"/>
</dbReference>
<proteinExistence type="predicted"/>
<protein>
    <recommendedName>
        <fullName evidence="3">Aspartate-semialdehyde dehydrogenase</fullName>
    </recommendedName>
</protein>